<evidence type="ECO:0000313" key="3">
    <source>
        <dbReference type="Proteomes" id="UP000184363"/>
    </source>
</evidence>
<dbReference type="AlphaFoldDB" id="A0A1M6TQ55"/>
<dbReference type="InterPro" id="IPR036291">
    <property type="entry name" value="NAD(P)-bd_dom_sf"/>
</dbReference>
<dbReference type="EMBL" id="FRAP01000008">
    <property type="protein sequence ID" value="SHK59050.1"/>
    <property type="molecule type" value="Genomic_DNA"/>
</dbReference>
<feature type="domain" description="NAD(P)-binding" evidence="1">
    <location>
        <begin position="7"/>
        <end position="168"/>
    </location>
</feature>
<reference evidence="2 3" key="1">
    <citation type="submission" date="2016-11" db="EMBL/GenBank/DDBJ databases">
        <authorList>
            <person name="Jaros S."/>
            <person name="Januszkiewicz K."/>
            <person name="Wedrychowicz H."/>
        </authorList>
    </citation>
    <scope>NUCLEOTIDE SEQUENCE [LARGE SCALE GENOMIC DNA]</scope>
    <source>
        <strain evidence="2 3">DSM 43832</strain>
    </source>
</reference>
<name>A0A1M6TQ55_PSETH</name>
<dbReference type="OrthoDB" id="9771302at2"/>
<protein>
    <submittedName>
        <fullName evidence="2">Uncharacterized conserved protein YbjT, contains NAD(P)-binding and DUF2867 domains</fullName>
    </submittedName>
</protein>
<sequence>MKVVVVGSSGLVGRGLVERLTAAGYEVVAASRSSGVDAVTGEGVAAALVGAHTVVDATNAPTHDPAEMLRFFTTATTNLLAAERTAGVRHHVLVSVVGADGLPDNGHLTAKAAAEQLVRESGVPFTILRATQFYEFLTTIADSCTAGDTVTLPDAQLQPVAVADVQAALARIATGEPANRILDMAGPDRRPLAEFVIEALAAQNASRTVVTSDDARFFGAKVAAESLVPAGTADITGPTRFESWLTR</sequence>
<proteinExistence type="predicted"/>
<dbReference type="GO" id="GO:0044877">
    <property type="term" value="F:protein-containing complex binding"/>
    <property type="evidence" value="ECO:0007669"/>
    <property type="project" value="TreeGrafter"/>
</dbReference>
<dbReference type="Pfam" id="PF13460">
    <property type="entry name" value="NAD_binding_10"/>
    <property type="match status" value="1"/>
</dbReference>
<dbReference type="STRING" id="1848.SAMN05443637_108177"/>
<dbReference type="InterPro" id="IPR051207">
    <property type="entry name" value="ComplexI_NDUFA9_subunit"/>
</dbReference>
<dbReference type="PANTHER" id="PTHR12126:SF11">
    <property type="entry name" value="NADH DEHYDROGENASE [UBIQUINONE] 1 ALPHA SUBCOMPLEX SUBUNIT 9, MITOCHONDRIAL"/>
    <property type="match status" value="1"/>
</dbReference>
<dbReference type="SUPFAM" id="SSF51735">
    <property type="entry name" value="NAD(P)-binding Rossmann-fold domains"/>
    <property type="match status" value="1"/>
</dbReference>
<evidence type="ECO:0000313" key="2">
    <source>
        <dbReference type="EMBL" id="SHK59050.1"/>
    </source>
</evidence>
<gene>
    <name evidence="2" type="ORF">SAMN05443637_108177</name>
</gene>
<dbReference type="InterPro" id="IPR016040">
    <property type="entry name" value="NAD(P)-bd_dom"/>
</dbReference>
<evidence type="ECO:0000259" key="1">
    <source>
        <dbReference type="Pfam" id="PF13460"/>
    </source>
</evidence>
<dbReference type="Proteomes" id="UP000184363">
    <property type="component" value="Unassembled WGS sequence"/>
</dbReference>
<dbReference type="RefSeq" id="WP_073457273.1">
    <property type="nucleotide sequence ID" value="NZ_CALGVN010000008.1"/>
</dbReference>
<dbReference type="PANTHER" id="PTHR12126">
    <property type="entry name" value="NADH-UBIQUINONE OXIDOREDUCTASE 39 KDA SUBUNIT-RELATED"/>
    <property type="match status" value="1"/>
</dbReference>
<organism evidence="2 3">
    <name type="scientific">Pseudonocardia thermophila</name>
    <dbReference type="NCBI Taxonomy" id="1848"/>
    <lineage>
        <taxon>Bacteria</taxon>
        <taxon>Bacillati</taxon>
        <taxon>Actinomycetota</taxon>
        <taxon>Actinomycetes</taxon>
        <taxon>Pseudonocardiales</taxon>
        <taxon>Pseudonocardiaceae</taxon>
        <taxon>Pseudonocardia</taxon>
    </lineage>
</organism>
<dbReference type="Gene3D" id="3.40.50.720">
    <property type="entry name" value="NAD(P)-binding Rossmann-like Domain"/>
    <property type="match status" value="1"/>
</dbReference>
<accession>A0A1M6TQ55</accession>
<keyword evidence="3" id="KW-1185">Reference proteome</keyword>